<dbReference type="EMBL" id="BMKA01000001">
    <property type="protein sequence ID" value="GGA04868.1"/>
    <property type="molecule type" value="Genomic_DNA"/>
</dbReference>
<gene>
    <name evidence="1" type="ORF">GCM10011498_00220</name>
</gene>
<evidence type="ECO:0000313" key="2">
    <source>
        <dbReference type="Proteomes" id="UP000628017"/>
    </source>
</evidence>
<accession>A0A916QQW6</accession>
<keyword evidence="2" id="KW-1185">Reference proteome</keyword>
<dbReference type="Proteomes" id="UP000628017">
    <property type="component" value="Unassembled WGS sequence"/>
</dbReference>
<proteinExistence type="predicted"/>
<reference evidence="1" key="2">
    <citation type="submission" date="2020-09" db="EMBL/GenBank/DDBJ databases">
        <authorList>
            <person name="Sun Q."/>
            <person name="Zhou Y."/>
        </authorList>
    </citation>
    <scope>NUCLEOTIDE SEQUENCE</scope>
    <source>
        <strain evidence="1">CGMCC 1.15880</strain>
    </source>
</reference>
<organism evidence="1 2">
    <name type="scientific">Neptunicoccus cionae</name>
    <dbReference type="NCBI Taxonomy" id="2035344"/>
    <lineage>
        <taxon>Bacteria</taxon>
        <taxon>Pseudomonadati</taxon>
        <taxon>Pseudomonadota</taxon>
        <taxon>Alphaproteobacteria</taxon>
        <taxon>Rhodobacterales</taxon>
        <taxon>Paracoccaceae</taxon>
        <taxon>Neptunicoccus</taxon>
    </lineage>
</organism>
<comment type="caution">
    <text evidence="1">The sequence shown here is derived from an EMBL/GenBank/DDBJ whole genome shotgun (WGS) entry which is preliminary data.</text>
</comment>
<reference evidence="1" key="1">
    <citation type="journal article" date="2014" name="Int. J. Syst. Evol. Microbiol.">
        <title>Complete genome sequence of Corynebacterium casei LMG S-19264T (=DSM 44701T), isolated from a smear-ripened cheese.</title>
        <authorList>
            <consortium name="US DOE Joint Genome Institute (JGI-PGF)"/>
            <person name="Walter F."/>
            <person name="Albersmeier A."/>
            <person name="Kalinowski J."/>
            <person name="Ruckert C."/>
        </authorList>
    </citation>
    <scope>NUCLEOTIDE SEQUENCE</scope>
    <source>
        <strain evidence="1">CGMCC 1.15880</strain>
    </source>
</reference>
<dbReference type="AlphaFoldDB" id="A0A916QQW6"/>
<protein>
    <submittedName>
        <fullName evidence="1">Uncharacterized protein</fullName>
    </submittedName>
</protein>
<evidence type="ECO:0000313" key="1">
    <source>
        <dbReference type="EMBL" id="GGA04868.1"/>
    </source>
</evidence>
<sequence length="82" mass="9012">MRAAASLHRNNARVQTFQKVQQPVPLKALAVHDRACCVQSRKATNGLAQINALYFNTDQNAPLSPPMRATIAAVWQEDSSSH</sequence>
<name>A0A916QQW6_9RHOB</name>